<gene>
    <name evidence="1" type="ORF">Fot_06272</name>
</gene>
<organism evidence="1 2">
    <name type="scientific">Forsythia ovata</name>
    <dbReference type="NCBI Taxonomy" id="205694"/>
    <lineage>
        <taxon>Eukaryota</taxon>
        <taxon>Viridiplantae</taxon>
        <taxon>Streptophyta</taxon>
        <taxon>Embryophyta</taxon>
        <taxon>Tracheophyta</taxon>
        <taxon>Spermatophyta</taxon>
        <taxon>Magnoliopsida</taxon>
        <taxon>eudicotyledons</taxon>
        <taxon>Gunneridae</taxon>
        <taxon>Pentapetalae</taxon>
        <taxon>asterids</taxon>
        <taxon>lamiids</taxon>
        <taxon>Lamiales</taxon>
        <taxon>Oleaceae</taxon>
        <taxon>Forsythieae</taxon>
        <taxon>Forsythia</taxon>
    </lineage>
</organism>
<name>A0ABD1WVE4_9LAMI</name>
<keyword evidence="2" id="KW-1185">Reference proteome</keyword>
<comment type="caution">
    <text evidence="1">The sequence shown here is derived from an EMBL/GenBank/DDBJ whole genome shotgun (WGS) entry which is preliminary data.</text>
</comment>
<evidence type="ECO:0000313" key="1">
    <source>
        <dbReference type="EMBL" id="KAL2552653.1"/>
    </source>
</evidence>
<reference evidence="2" key="1">
    <citation type="submission" date="2024-07" db="EMBL/GenBank/DDBJ databases">
        <title>Two chromosome-level genome assemblies of Korean endemic species Abeliophyllum distichum and Forsythia ovata (Oleaceae).</title>
        <authorList>
            <person name="Jang H."/>
        </authorList>
    </citation>
    <scope>NUCLEOTIDE SEQUENCE [LARGE SCALE GENOMIC DNA]</scope>
</reference>
<proteinExistence type="predicted"/>
<dbReference type="EMBL" id="JBFOLJ010000002">
    <property type="protein sequence ID" value="KAL2552653.1"/>
    <property type="molecule type" value="Genomic_DNA"/>
</dbReference>
<sequence>MAKMNTARSHVLNCELYKDLAMKVDELRSIVVGTEDIEALRLENQTLRSELEISEDARVRAIYDITKSGTIQRVCVQAQRKVESQLRASQNMVHAKYKELTEAWKSYRRPRICWPILESLIICDFRNLSF</sequence>
<protein>
    <submittedName>
        <fullName evidence="1">Uncharacterized protein</fullName>
    </submittedName>
</protein>
<accession>A0ABD1WVE4</accession>
<dbReference type="Proteomes" id="UP001604277">
    <property type="component" value="Unassembled WGS sequence"/>
</dbReference>
<dbReference type="AlphaFoldDB" id="A0ABD1WVE4"/>
<evidence type="ECO:0000313" key="2">
    <source>
        <dbReference type="Proteomes" id="UP001604277"/>
    </source>
</evidence>